<dbReference type="PANTHER" id="PTHR36172">
    <property type="match status" value="1"/>
</dbReference>
<dbReference type="Proteomes" id="UP000179920">
    <property type="component" value="Chromosome XIX"/>
</dbReference>
<evidence type="ECO:0000313" key="2">
    <source>
        <dbReference type="Proteomes" id="UP000179920"/>
    </source>
</evidence>
<proteinExistence type="predicted"/>
<protein>
    <submittedName>
        <fullName evidence="1">Uncharacterized protein</fullName>
    </submittedName>
</protein>
<dbReference type="InterPro" id="IPR051491">
    <property type="entry name" value="Recombinase/Transposase-rel"/>
</dbReference>
<organism evidence="1 2">
    <name type="scientific">Ustilago bromivora</name>
    <dbReference type="NCBI Taxonomy" id="307758"/>
    <lineage>
        <taxon>Eukaryota</taxon>
        <taxon>Fungi</taxon>
        <taxon>Dikarya</taxon>
        <taxon>Basidiomycota</taxon>
        <taxon>Ustilaginomycotina</taxon>
        <taxon>Ustilaginomycetes</taxon>
        <taxon>Ustilaginales</taxon>
        <taxon>Ustilaginaceae</taxon>
        <taxon>Ustilago</taxon>
    </lineage>
</organism>
<sequence>MSSVTLSNHACTERATNQGPNVYPFWDADLNNLYSRLIPPADSNLINTSYVPPQGTTLHNCWINTTVSIFAEPHTIWPFENTTTLDHDGIPTDIGWLEPEDLGDKVVEALGTDDPTTRPDTPPPAKLLSQPEMIGIRTCKYHIKTMAKFKDITCFWKHCANITYNAAATRLNVISHNSLLPHVYDLYQQLRDNQSPFVNRHPHLCKCPHRVQQAAIDKALAARKAILTTYWNKNPPQGPIPALSHCSKAKDRQNSFLIFLSPNSTHEDGSLGAPKLKIAPKIVKCCSGGEDNTLGCEEDTWAKICLCSQRGHHFLKDHCKAVSELCTTKLEAGHKWGIQLDRYGDWYLLLCYNVPTSVVPQEQSLKQAIVVKSVNPGVRTLFAVYSSDGCMLDVGSQVNGICLEQLRHCNDKIQGCHCQRHQPHHQQLLPPLQMTSNPRLSQQVQAQPQEACQHHPALPFALSSVQHCKLQKCSKKVCKKLQQLIDDLHCQMANYLVTSSDIVVMPRMKVCKMIQRKNGNLH</sequence>
<accession>A0A1K0GCN6</accession>
<dbReference type="EMBL" id="LT558135">
    <property type="protein sequence ID" value="SAM85828.1"/>
    <property type="molecule type" value="Genomic_DNA"/>
</dbReference>
<reference evidence="2" key="1">
    <citation type="submission" date="2016-04" db="EMBL/GenBank/DDBJ databases">
        <authorList>
            <person name="Guldener U."/>
            <person name="Guldener U."/>
        </authorList>
    </citation>
    <scope>NUCLEOTIDE SEQUENCE [LARGE SCALE GENOMIC DNA]</scope>
    <source>
        <strain evidence="2">UB2112</strain>
    </source>
</reference>
<dbReference type="OrthoDB" id="2556737at2759"/>
<evidence type="ECO:0000313" key="1">
    <source>
        <dbReference type="EMBL" id="SAM85828.1"/>
    </source>
</evidence>
<name>A0A1K0GCN6_9BASI</name>
<dbReference type="AlphaFoldDB" id="A0A1K0GCN6"/>
<gene>
    <name evidence="1" type="ORF">UBRO_20174</name>
</gene>
<dbReference type="PANTHER" id="PTHR36172:SF1">
    <property type="entry name" value="RESOLVASE-RELATED"/>
    <property type="match status" value="1"/>
</dbReference>